<name>A0A4R3ZZE8_9ACTN</name>
<dbReference type="AlphaFoldDB" id="A0A4R3ZZE8"/>
<dbReference type="Pfam" id="PF00583">
    <property type="entry name" value="Acetyltransf_1"/>
    <property type="match status" value="1"/>
</dbReference>
<sequence length="177" mass="19237">MTARLDEAVEADLRPLSELAARTFPLACPPDLDAEVIGAFIAEHLSEEAFRAYTESADHEVLVCRAPGGAIVGYVLLVEGTAMDPDCAAQIVHRPTTGISKFYVDPDHHGAGIASRMLDDVTSRSRRSGVRSLWLATNVANARARRFYVKHGFEPRGNRTFDVGGVANTDVVYELPL</sequence>
<evidence type="ECO:0000259" key="3">
    <source>
        <dbReference type="PROSITE" id="PS51186"/>
    </source>
</evidence>
<dbReference type="PANTHER" id="PTHR43877:SF2">
    <property type="entry name" value="AMINOALKYLPHOSPHONATE N-ACETYLTRANSFERASE-RELATED"/>
    <property type="match status" value="1"/>
</dbReference>
<evidence type="ECO:0000256" key="2">
    <source>
        <dbReference type="ARBA" id="ARBA00023315"/>
    </source>
</evidence>
<dbReference type="InterPro" id="IPR016181">
    <property type="entry name" value="Acyl_CoA_acyltransferase"/>
</dbReference>
<keyword evidence="1 4" id="KW-0808">Transferase</keyword>
<evidence type="ECO:0000313" key="4">
    <source>
        <dbReference type="EMBL" id="TCW26199.1"/>
    </source>
</evidence>
<reference evidence="4 5" key="1">
    <citation type="submission" date="2019-03" db="EMBL/GenBank/DDBJ databases">
        <title>Root nodule microbial communities of legume samples collected from USA, Mexico and Botswana.</title>
        <authorList>
            <person name="Hirsch A."/>
        </authorList>
    </citation>
    <scope>NUCLEOTIDE SEQUENCE [LARGE SCALE GENOMIC DNA]</scope>
    <source>
        <strain evidence="4 5">55</strain>
    </source>
</reference>
<dbReference type="RefSeq" id="WP_131885028.1">
    <property type="nucleotide sequence ID" value="NZ_CP143053.1"/>
</dbReference>
<dbReference type="Gene3D" id="3.40.630.30">
    <property type="match status" value="1"/>
</dbReference>
<dbReference type="EMBL" id="SMCX01000002">
    <property type="protein sequence ID" value="TCW26199.1"/>
    <property type="molecule type" value="Genomic_DNA"/>
</dbReference>
<dbReference type="InterPro" id="IPR000182">
    <property type="entry name" value="GNAT_dom"/>
</dbReference>
<evidence type="ECO:0000313" key="5">
    <source>
        <dbReference type="Proteomes" id="UP000295805"/>
    </source>
</evidence>
<evidence type="ECO:0000256" key="1">
    <source>
        <dbReference type="ARBA" id="ARBA00022679"/>
    </source>
</evidence>
<comment type="caution">
    <text evidence="4">The sequence shown here is derived from an EMBL/GenBank/DDBJ whole genome shotgun (WGS) entry which is preliminary data.</text>
</comment>
<proteinExistence type="predicted"/>
<dbReference type="GeneID" id="89530674"/>
<protein>
    <submittedName>
        <fullName evidence="4">Acetyltransferase (GNAT) family protein</fullName>
    </submittedName>
</protein>
<dbReference type="PANTHER" id="PTHR43877">
    <property type="entry name" value="AMINOALKYLPHOSPHONATE N-ACETYLTRANSFERASE-RELATED-RELATED"/>
    <property type="match status" value="1"/>
</dbReference>
<dbReference type="SUPFAM" id="SSF55729">
    <property type="entry name" value="Acyl-CoA N-acyltransferases (Nat)"/>
    <property type="match status" value="1"/>
</dbReference>
<dbReference type="InterPro" id="IPR050832">
    <property type="entry name" value="Bact_Acetyltransf"/>
</dbReference>
<gene>
    <name evidence="4" type="ORF">EDD19_10297</name>
</gene>
<dbReference type="Proteomes" id="UP000295805">
    <property type="component" value="Unassembled WGS sequence"/>
</dbReference>
<dbReference type="PROSITE" id="PS51186">
    <property type="entry name" value="GNAT"/>
    <property type="match status" value="1"/>
</dbReference>
<organism evidence="4 5">
    <name type="scientific">Dietzia cinnamea</name>
    <dbReference type="NCBI Taxonomy" id="321318"/>
    <lineage>
        <taxon>Bacteria</taxon>
        <taxon>Bacillati</taxon>
        <taxon>Actinomycetota</taxon>
        <taxon>Actinomycetes</taxon>
        <taxon>Mycobacteriales</taxon>
        <taxon>Dietziaceae</taxon>
        <taxon>Dietzia</taxon>
    </lineage>
</organism>
<dbReference type="CDD" id="cd04301">
    <property type="entry name" value="NAT_SF"/>
    <property type="match status" value="1"/>
</dbReference>
<keyword evidence="2" id="KW-0012">Acyltransferase</keyword>
<feature type="domain" description="N-acetyltransferase" evidence="3">
    <location>
        <begin position="3"/>
        <end position="177"/>
    </location>
</feature>
<dbReference type="GO" id="GO:0016747">
    <property type="term" value="F:acyltransferase activity, transferring groups other than amino-acyl groups"/>
    <property type="evidence" value="ECO:0007669"/>
    <property type="project" value="InterPro"/>
</dbReference>
<accession>A0A4R3ZZE8</accession>